<evidence type="ECO:0000313" key="3">
    <source>
        <dbReference type="Proteomes" id="UP000008841"/>
    </source>
</evidence>
<protein>
    <recommendedName>
        <fullName evidence="4">Helix-hairpin-helix domain-containing protein</fullName>
    </recommendedName>
</protein>
<dbReference type="Pfam" id="PF12836">
    <property type="entry name" value="HHH_3"/>
    <property type="match status" value="1"/>
</dbReference>
<gene>
    <name evidence="2" type="ordered locus">Clim_1996</name>
</gene>
<dbReference type="AlphaFoldDB" id="B3EFR6"/>
<proteinExistence type="predicted"/>
<dbReference type="SUPFAM" id="SSF47781">
    <property type="entry name" value="RuvA domain 2-like"/>
    <property type="match status" value="1"/>
</dbReference>
<reference evidence="2 3" key="1">
    <citation type="submission" date="2008-05" db="EMBL/GenBank/DDBJ databases">
        <title>Complete sequence of Chlorobium limicola DSM 245.</title>
        <authorList>
            <consortium name="US DOE Joint Genome Institute"/>
            <person name="Lucas S."/>
            <person name="Copeland A."/>
            <person name="Lapidus A."/>
            <person name="Glavina del Rio T."/>
            <person name="Dalin E."/>
            <person name="Tice H."/>
            <person name="Bruce D."/>
            <person name="Goodwin L."/>
            <person name="Pitluck S."/>
            <person name="Schmutz J."/>
            <person name="Larimer F."/>
            <person name="Land M."/>
            <person name="Hauser L."/>
            <person name="Kyrpides N."/>
            <person name="Ovchinnikova G."/>
            <person name="Zhao F."/>
            <person name="Li T."/>
            <person name="Liu Z."/>
            <person name="Overmann J."/>
            <person name="Bryant D.A."/>
            <person name="Richardson P."/>
        </authorList>
    </citation>
    <scope>NUCLEOTIDE SEQUENCE [LARGE SCALE GENOMIC DNA]</scope>
    <source>
        <strain evidence="3">DSM 245 / NBRC 103803 / 6330</strain>
    </source>
</reference>
<dbReference type="eggNOG" id="COG1555">
    <property type="taxonomic scope" value="Bacteria"/>
</dbReference>
<dbReference type="Proteomes" id="UP000008841">
    <property type="component" value="Chromosome"/>
</dbReference>
<dbReference type="InterPro" id="IPR010994">
    <property type="entry name" value="RuvA_2-like"/>
</dbReference>
<evidence type="ECO:0008006" key="4">
    <source>
        <dbReference type="Google" id="ProtNLM"/>
    </source>
</evidence>
<organism evidence="2 3">
    <name type="scientific">Chlorobium limicola (strain DSM 245 / NBRC 103803 / 6330)</name>
    <dbReference type="NCBI Taxonomy" id="290315"/>
    <lineage>
        <taxon>Bacteria</taxon>
        <taxon>Pseudomonadati</taxon>
        <taxon>Chlorobiota</taxon>
        <taxon>Chlorobiia</taxon>
        <taxon>Chlorobiales</taxon>
        <taxon>Chlorobiaceae</taxon>
        <taxon>Chlorobium/Pelodictyon group</taxon>
        <taxon>Chlorobium</taxon>
    </lineage>
</organism>
<evidence type="ECO:0000313" key="2">
    <source>
        <dbReference type="EMBL" id="ACD91028.1"/>
    </source>
</evidence>
<keyword evidence="1" id="KW-0175">Coiled coil</keyword>
<name>B3EFR6_CHLL2</name>
<sequence>MAFLPLFFILFDGNAQLHAESLQDLFDQERLSGNIEHLQERLDELKERKIDINEAEPEALRELPWLNGGDVLTIIDYRRSKGRFISLRQLQDVIGREKAVAISPYIDFFGVKERALAEKKVQTPEVVTGSYAGRILWDTTPRNGLFPTAKNPVPRYAGDEYKLYNRFQLNYANYRLSMVHDKDIGEPDAADFLSLSIAASDLGIVKTAVLGNYEINAGQGLLIGQSRFLSKGSEPSNSVRLSSKRLSAYGSSSEYGFFQGAAATIDFSPFEVTAFYSANKVDAVINKKTALITSFNDSGYHRTTTERDRKDNVTEIVYGASALYRYSSGPVSGKVGGTWLRYDYGEPMAVLDEEHQSSALGSLEADVSIGRLGLFGEAACSERPEGSVSWIAGAEYQLFKKVNLLLAVRDYAEGYYSPFAGAFAERGDGGSNERGVYLGIDAALSSKVSVGAYYDWFRFPKLDSKDYPYPSSGYDTRFFLDWKQSRAVTWTLQLQHKEKEVALKQCPDGAGSCDEEEELYAPLGKVTDRVRLDCDIDALRKLTLRTRGEVKRVVKEYLAGDESCYGWLVYQQAGYKAGKFGLKGRFTIFNTDDYDASIYVYEDDLPLVFNSTGFNGRGKAFFILGTWDVTKNLKLAGKFETTWYDDREVYGDSTDQRNTSAPGTFHFGCSLKF</sequence>
<evidence type="ECO:0000256" key="1">
    <source>
        <dbReference type="SAM" id="Coils"/>
    </source>
</evidence>
<dbReference type="HOGENOM" id="CLU_024854_0_0_10"/>
<accession>B3EFR6</accession>
<dbReference type="STRING" id="290315.Clim_1996"/>
<dbReference type="KEGG" id="cli:Clim_1996"/>
<dbReference type="EMBL" id="CP001097">
    <property type="protein sequence ID" value="ACD91028.1"/>
    <property type="molecule type" value="Genomic_DNA"/>
</dbReference>
<feature type="coiled-coil region" evidence="1">
    <location>
        <begin position="28"/>
        <end position="55"/>
    </location>
</feature>